<dbReference type="Proteomes" id="UP000265618">
    <property type="component" value="Unassembled WGS sequence"/>
</dbReference>
<dbReference type="PROSITE" id="PS00018">
    <property type="entry name" value="EF_HAND_1"/>
    <property type="match status" value="1"/>
</dbReference>
<sequence>MDENKSGVVTKEEFVSFVME</sequence>
<dbReference type="AlphaFoldDB" id="A0A391P6H5"/>
<name>A0A391P6H5_9EUKA</name>
<gene>
    <name evidence="1" type="ORF">KIPB_016959</name>
</gene>
<evidence type="ECO:0000313" key="2">
    <source>
        <dbReference type="Proteomes" id="UP000265618"/>
    </source>
</evidence>
<dbReference type="EMBL" id="BDIP01010873">
    <property type="protein sequence ID" value="GCA65369.1"/>
    <property type="molecule type" value="Genomic_DNA"/>
</dbReference>
<keyword evidence="2" id="KW-1185">Reference proteome</keyword>
<accession>A0A391P6H5</accession>
<feature type="non-terminal residue" evidence="1">
    <location>
        <position position="20"/>
    </location>
</feature>
<dbReference type="InterPro" id="IPR018247">
    <property type="entry name" value="EF_Hand_1_Ca_BS"/>
</dbReference>
<evidence type="ECO:0000313" key="1">
    <source>
        <dbReference type="EMBL" id="GCA65369.1"/>
    </source>
</evidence>
<comment type="caution">
    <text evidence="1">The sequence shown here is derived from an EMBL/GenBank/DDBJ whole genome shotgun (WGS) entry which is preliminary data.</text>
</comment>
<organism evidence="1 2">
    <name type="scientific">Kipferlia bialata</name>
    <dbReference type="NCBI Taxonomy" id="797122"/>
    <lineage>
        <taxon>Eukaryota</taxon>
        <taxon>Metamonada</taxon>
        <taxon>Carpediemonas-like organisms</taxon>
        <taxon>Kipferlia</taxon>
    </lineage>
</organism>
<evidence type="ECO:0008006" key="3">
    <source>
        <dbReference type="Google" id="ProtNLM"/>
    </source>
</evidence>
<reference evidence="1 2" key="1">
    <citation type="journal article" date="2018" name="PLoS ONE">
        <title>The draft genome of Kipferlia bialata reveals reductive genome evolution in fornicate parasites.</title>
        <authorList>
            <person name="Tanifuji G."/>
            <person name="Takabayashi S."/>
            <person name="Kume K."/>
            <person name="Takagi M."/>
            <person name="Nakayama T."/>
            <person name="Kamikawa R."/>
            <person name="Inagaki Y."/>
            <person name="Hashimoto T."/>
        </authorList>
    </citation>
    <scope>NUCLEOTIDE SEQUENCE [LARGE SCALE GENOMIC DNA]</scope>
    <source>
        <strain evidence="1">NY0173</strain>
    </source>
</reference>
<proteinExistence type="predicted"/>
<protein>
    <recommendedName>
        <fullName evidence="3">EF-hand domain-containing protein</fullName>
    </recommendedName>
</protein>